<protein>
    <submittedName>
        <fullName evidence="2">Dehydrogenases (Flavoproteins)</fullName>
    </submittedName>
</protein>
<dbReference type="Pfam" id="PF01494">
    <property type="entry name" value="FAD_binding_3"/>
    <property type="match status" value="1"/>
</dbReference>
<dbReference type="PRINTS" id="PR00469">
    <property type="entry name" value="PNDRDTASEII"/>
</dbReference>
<gene>
    <name evidence="2" type="ORF">GbCGDNIH9_2417</name>
</gene>
<dbReference type="GO" id="GO:0071949">
    <property type="term" value="F:FAD binding"/>
    <property type="evidence" value="ECO:0007669"/>
    <property type="project" value="InterPro"/>
</dbReference>
<dbReference type="PANTHER" id="PTHR43747:SF1">
    <property type="entry name" value="SLR1998 PROTEIN"/>
    <property type="match status" value="1"/>
</dbReference>
<dbReference type="InterPro" id="IPR036188">
    <property type="entry name" value="FAD/NAD-bd_sf"/>
</dbReference>
<dbReference type="PANTHER" id="PTHR43747">
    <property type="entry name" value="FAD-BINDING PROTEIN"/>
    <property type="match status" value="1"/>
</dbReference>
<dbReference type="InterPro" id="IPR002938">
    <property type="entry name" value="FAD-bd"/>
</dbReference>
<dbReference type="InterPro" id="IPR050816">
    <property type="entry name" value="Flavin-dep_Halogenase_NPB"/>
</dbReference>
<accession>A0AAC9K924</accession>
<evidence type="ECO:0000313" key="2">
    <source>
        <dbReference type="EMBL" id="APH55750.1"/>
    </source>
</evidence>
<reference evidence="3" key="1">
    <citation type="submission" date="2016-11" db="EMBL/GenBank/DDBJ databases">
        <title>Comparative genomic and phenotypic analysis of Granulibacter bethesdensis clinical isolates from patients with chronic granulomatous disease.</title>
        <authorList>
            <person name="Zarember K.A."/>
            <person name="Porcella S.F."/>
            <person name="Chu J."/>
            <person name="Ding L."/>
            <person name="Dahlstrom E."/>
            <person name="Barbian K."/>
            <person name="Martens C."/>
            <person name="Sykora L."/>
            <person name="Kramer S."/>
            <person name="Pettinato A.M."/>
            <person name="Hong H."/>
            <person name="Wald G."/>
            <person name="Berg L.J."/>
            <person name="Rogge L.S."/>
            <person name="Greenberg D.E."/>
            <person name="Falcone E.L."/>
            <person name="Neves J.F."/>
            <person name="Simoes M.J."/>
            <person name="Casal M."/>
            <person name="Rodriguez-Lopez F.C."/>
            <person name="Zelazny A."/>
            <person name="Gallin J.I."/>
            <person name="Holland S.M."/>
        </authorList>
    </citation>
    <scope>NUCLEOTIDE SEQUENCE [LARGE SCALE GENOMIC DNA]</scope>
    <source>
        <strain evidence="3">NIH9.1</strain>
    </source>
</reference>
<evidence type="ECO:0000313" key="3">
    <source>
        <dbReference type="Proteomes" id="UP000182373"/>
    </source>
</evidence>
<dbReference type="RefSeq" id="WP_072573435.1">
    <property type="nucleotide sequence ID" value="NZ_CP018191.1"/>
</dbReference>
<evidence type="ECO:0000259" key="1">
    <source>
        <dbReference type="Pfam" id="PF01494"/>
    </source>
</evidence>
<dbReference type="EMBL" id="CP018191">
    <property type="protein sequence ID" value="APH55750.1"/>
    <property type="molecule type" value="Genomic_DNA"/>
</dbReference>
<dbReference type="AlphaFoldDB" id="A0AAC9K924"/>
<sequence>MLDSASISINVDESSSDAQLCDVLIVGAGPAGCTAAALLAEKGRNVILLEKDRHPRFHIGESLLPRNLHLIERLGLTQEVAAFGVFKPGAEFISDGHGGRDTKFCFADALDKTFTHSWQVKRADFDAALFRSARNKGAQAMDGMRVTTIRFPEGVPEGSARAIVEAVDEAGNTHHFAPRYVIDASGRDTFLGGKLGSKKRNPHNNTAALYAHFRHVTPRPCDRTGYITICLVEGGWFWMIPLPDGITSIGFVGTQEAFKQRKSSLEDFLDARIAASPSVSSRMMQAERISKVTATGNYSYSCDRLSGPGWMMIGDAFAFLDPVFSSGVLLAMTSGEMGADVADLWLDNPAAARKKLKTVEAKIRHAIGTLSWLVYRINKPVLRDMFMSPSNRFRMRDGLVSLLAGNVHGTLPRGPVRAFKGAYYFLTALGKIGIRLTPDGDLKRGPRIG</sequence>
<feature type="domain" description="FAD-binding" evidence="1">
    <location>
        <begin position="21"/>
        <end position="332"/>
    </location>
</feature>
<dbReference type="SUPFAM" id="SSF51905">
    <property type="entry name" value="FAD/NAD(P)-binding domain"/>
    <property type="match status" value="1"/>
</dbReference>
<proteinExistence type="predicted"/>
<name>A0AAC9K924_9PROT</name>
<dbReference type="Gene3D" id="3.50.50.60">
    <property type="entry name" value="FAD/NAD(P)-binding domain"/>
    <property type="match status" value="1"/>
</dbReference>
<dbReference type="Proteomes" id="UP000182373">
    <property type="component" value="Chromosome"/>
</dbReference>
<organism evidence="2 3">
    <name type="scientific">Granulibacter bethesdensis</name>
    <dbReference type="NCBI Taxonomy" id="364410"/>
    <lineage>
        <taxon>Bacteria</taxon>
        <taxon>Pseudomonadati</taxon>
        <taxon>Pseudomonadota</taxon>
        <taxon>Alphaproteobacteria</taxon>
        <taxon>Acetobacterales</taxon>
        <taxon>Acetobacteraceae</taxon>
        <taxon>Granulibacter</taxon>
    </lineage>
</organism>